<protein>
    <submittedName>
        <fullName evidence="2">Tetratricopeptide repeat protein</fullName>
    </submittedName>
</protein>
<dbReference type="EMBL" id="JBHTJR010000020">
    <property type="protein sequence ID" value="MFD0992239.1"/>
    <property type="molecule type" value="Genomic_DNA"/>
</dbReference>
<keyword evidence="1" id="KW-0802">TPR repeat</keyword>
<keyword evidence="3" id="KW-1185">Reference proteome</keyword>
<evidence type="ECO:0000313" key="3">
    <source>
        <dbReference type="Proteomes" id="UP001597062"/>
    </source>
</evidence>
<organism evidence="2 3">
    <name type="scientific">Tenacibaculum geojense</name>
    <dbReference type="NCBI Taxonomy" id="915352"/>
    <lineage>
        <taxon>Bacteria</taxon>
        <taxon>Pseudomonadati</taxon>
        <taxon>Bacteroidota</taxon>
        <taxon>Flavobacteriia</taxon>
        <taxon>Flavobacteriales</taxon>
        <taxon>Flavobacteriaceae</taxon>
        <taxon>Tenacibaculum</taxon>
    </lineage>
</organism>
<dbReference type="RefSeq" id="WP_386105322.1">
    <property type="nucleotide sequence ID" value="NZ_JBHTJR010000020.1"/>
</dbReference>
<evidence type="ECO:0000313" key="2">
    <source>
        <dbReference type="EMBL" id="MFD0992239.1"/>
    </source>
</evidence>
<comment type="caution">
    <text evidence="2">The sequence shown here is derived from an EMBL/GenBank/DDBJ whole genome shotgun (WGS) entry which is preliminary data.</text>
</comment>
<dbReference type="SUPFAM" id="SSF48452">
    <property type="entry name" value="TPR-like"/>
    <property type="match status" value="1"/>
</dbReference>
<sequence length="299" mass="34632">MILFSLSAHAQDSIPMHADIDEQKLIEFQENFFQAITEKAINNPQRAIENLETCNELIPNNKSVLFELSKNYFALNRIPEAIEYVSQALKQEPENLWLLEHLVAVYKRGRDFDNAIDTQLLIAKKYPKKKRQLVYLHLLNGKPKKAITVLNELADAKLLSPRLRKIKERLDKKKPSKVVKNTTKKEIKGDLKEAFNQTNSYKTLTKLLNKLDKDNNPELLTYSEKGIALYPAQPFVYLMNGKAFIKKKAYKKAVETLQNGIDFVIDDKRLENRFYTQLVKAYKALGDTKNATKYQKKLK</sequence>
<dbReference type="InterPro" id="IPR019734">
    <property type="entry name" value="TPR_rpt"/>
</dbReference>
<feature type="repeat" description="TPR" evidence="1">
    <location>
        <begin position="62"/>
        <end position="95"/>
    </location>
</feature>
<dbReference type="Pfam" id="PF14559">
    <property type="entry name" value="TPR_19"/>
    <property type="match status" value="1"/>
</dbReference>
<dbReference type="PROSITE" id="PS50005">
    <property type="entry name" value="TPR"/>
    <property type="match status" value="1"/>
</dbReference>
<evidence type="ECO:0000256" key="1">
    <source>
        <dbReference type="PROSITE-ProRule" id="PRU00339"/>
    </source>
</evidence>
<dbReference type="InterPro" id="IPR011990">
    <property type="entry name" value="TPR-like_helical_dom_sf"/>
</dbReference>
<name>A0ABW3JPG3_9FLAO</name>
<accession>A0ABW3JPG3</accession>
<reference evidence="3" key="1">
    <citation type="journal article" date="2019" name="Int. J. Syst. Evol. Microbiol.">
        <title>The Global Catalogue of Microorganisms (GCM) 10K type strain sequencing project: providing services to taxonomists for standard genome sequencing and annotation.</title>
        <authorList>
            <consortium name="The Broad Institute Genomics Platform"/>
            <consortium name="The Broad Institute Genome Sequencing Center for Infectious Disease"/>
            <person name="Wu L."/>
            <person name="Ma J."/>
        </authorList>
    </citation>
    <scope>NUCLEOTIDE SEQUENCE [LARGE SCALE GENOMIC DNA]</scope>
    <source>
        <strain evidence="3">CCUG 60527</strain>
    </source>
</reference>
<gene>
    <name evidence="2" type="ORF">ACFQ1U_03395</name>
</gene>
<proteinExistence type="predicted"/>
<dbReference type="Pfam" id="PF13181">
    <property type="entry name" value="TPR_8"/>
    <property type="match status" value="1"/>
</dbReference>
<dbReference type="Proteomes" id="UP001597062">
    <property type="component" value="Unassembled WGS sequence"/>
</dbReference>
<dbReference type="Gene3D" id="1.25.40.10">
    <property type="entry name" value="Tetratricopeptide repeat domain"/>
    <property type="match status" value="2"/>
</dbReference>